<dbReference type="Proteomes" id="UP000287166">
    <property type="component" value="Unassembled WGS sequence"/>
</dbReference>
<dbReference type="RefSeq" id="XP_027608244.1">
    <property type="nucleotide sequence ID" value="XM_027752443.1"/>
</dbReference>
<protein>
    <submittedName>
        <fullName evidence="1">Uncharacterized protein</fullName>
    </submittedName>
</protein>
<evidence type="ECO:0000313" key="2">
    <source>
        <dbReference type="Proteomes" id="UP000287166"/>
    </source>
</evidence>
<reference evidence="1 2" key="1">
    <citation type="journal article" date="2018" name="Sci. Rep.">
        <title>Genome sequence of the cauliflower mushroom Sparassis crispa (Hanabiratake) and its association with beneficial usage.</title>
        <authorList>
            <person name="Kiyama R."/>
            <person name="Furutani Y."/>
            <person name="Kawaguchi K."/>
            <person name="Nakanishi T."/>
        </authorList>
    </citation>
    <scope>NUCLEOTIDE SEQUENCE [LARGE SCALE GENOMIC DNA]</scope>
</reference>
<dbReference type="AlphaFoldDB" id="A0A401G593"/>
<organism evidence="1 2">
    <name type="scientific">Sparassis crispa</name>
    <dbReference type="NCBI Taxonomy" id="139825"/>
    <lineage>
        <taxon>Eukaryota</taxon>
        <taxon>Fungi</taxon>
        <taxon>Dikarya</taxon>
        <taxon>Basidiomycota</taxon>
        <taxon>Agaricomycotina</taxon>
        <taxon>Agaricomycetes</taxon>
        <taxon>Polyporales</taxon>
        <taxon>Sparassidaceae</taxon>
        <taxon>Sparassis</taxon>
    </lineage>
</organism>
<dbReference type="GeneID" id="38774248"/>
<gene>
    <name evidence="1" type="ORF">SCP_0102040</name>
</gene>
<accession>A0A401G593</accession>
<keyword evidence="2" id="KW-1185">Reference proteome</keyword>
<dbReference type="EMBL" id="BFAD01000001">
    <property type="protein sequence ID" value="GBE77331.1"/>
    <property type="molecule type" value="Genomic_DNA"/>
</dbReference>
<evidence type="ECO:0000313" key="1">
    <source>
        <dbReference type="EMBL" id="GBE77331.1"/>
    </source>
</evidence>
<dbReference type="InParanoid" id="A0A401G593"/>
<sequence>MSAQREIAVQACEDDANGGGSDAERLRRSTSFTGTYLHMEEVTKRRVTAEE</sequence>
<name>A0A401G593_9APHY</name>
<comment type="caution">
    <text evidence="1">The sequence shown here is derived from an EMBL/GenBank/DDBJ whole genome shotgun (WGS) entry which is preliminary data.</text>
</comment>
<proteinExistence type="predicted"/>